<dbReference type="SUPFAM" id="SSF143243">
    <property type="entry name" value="Nqo5-like"/>
    <property type="match status" value="1"/>
</dbReference>
<dbReference type="GeneID" id="97891464"/>
<dbReference type="EC" id="7.1.1.-" evidence="4"/>
<proteinExistence type="inferred from homology"/>
<comment type="catalytic activity">
    <reaction evidence="4 6">
        <text>a quinone + NADH + 5 H(+)(in) = a quinol + NAD(+) + 4 H(+)(out)</text>
        <dbReference type="Rhea" id="RHEA:57888"/>
        <dbReference type="ChEBI" id="CHEBI:15378"/>
        <dbReference type="ChEBI" id="CHEBI:24646"/>
        <dbReference type="ChEBI" id="CHEBI:57540"/>
        <dbReference type="ChEBI" id="CHEBI:57945"/>
        <dbReference type="ChEBI" id="CHEBI:132124"/>
    </reaction>
</comment>
<name>A0A1I4E6J2_9RHOB</name>
<evidence type="ECO:0000313" key="9">
    <source>
        <dbReference type="Proteomes" id="UP000199550"/>
    </source>
</evidence>
<dbReference type="GO" id="GO:0050136">
    <property type="term" value="F:NADH dehydrogenase (quinone) (non-electrogenic) activity"/>
    <property type="evidence" value="ECO:0007669"/>
    <property type="project" value="UniProtKB-UniRule"/>
</dbReference>
<keyword evidence="4 5" id="KW-0520">NAD</keyword>
<dbReference type="GO" id="GO:0008137">
    <property type="term" value="F:NADH dehydrogenase (ubiquinone) activity"/>
    <property type="evidence" value="ECO:0007669"/>
    <property type="project" value="InterPro"/>
</dbReference>
<evidence type="ECO:0000256" key="6">
    <source>
        <dbReference type="RuleBase" id="RU003582"/>
    </source>
</evidence>
<dbReference type="STRING" id="195913.SAMN04488004_10627"/>
<accession>A0A1I4E6J2</accession>
<dbReference type="EMBL" id="FOTF01000006">
    <property type="protein sequence ID" value="SFL00883.1"/>
    <property type="molecule type" value="Genomic_DNA"/>
</dbReference>
<evidence type="ECO:0000313" key="8">
    <source>
        <dbReference type="EMBL" id="SFL00883.1"/>
    </source>
</evidence>
<evidence type="ECO:0000256" key="4">
    <source>
        <dbReference type="HAMAP-Rule" id="MF_01357"/>
    </source>
</evidence>
<comment type="function">
    <text evidence="4">NDH-1 shuttles electrons from NADH, via FMN and iron-sulfur (Fe-S) centers, to quinones in the respiratory chain. The immediate electron acceptor for the enzyme in this species is believed to be ubiquinone. Couples the redox reaction to proton translocation (for every two electrons transferred, four hydrogen ions are translocated across the cytoplasmic membrane), and thus conserves the redox energy in a proton gradient.</text>
</comment>
<dbReference type="PROSITE" id="PS00542">
    <property type="entry name" value="COMPLEX1_30K"/>
    <property type="match status" value="1"/>
</dbReference>
<keyword evidence="2 4" id="KW-0813">Transport</keyword>
<keyword evidence="4 5" id="KW-1278">Translocase</keyword>
<protein>
    <recommendedName>
        <fullName evidence="4">NADH-quinone oxidoreductase subunit C</fullName>
        <ecNumber evidence="4">7.1.1.-</ecNumber>
    </recommendedName>
    <alternativeName>
        <fullName evidence="4">NADH dehydrogenase I subunit C</fullName>
    </alternativeName>
    <alternativeName>
        <fullName evidence="4">NDH-1 subunit C</fullName>
    </alternativeName>
</protein>
<dbReference type="GO" id="GO:0005886">
    <property type="term" value="C:plasma membrane"/>
    <property type="evidence" value="ECO:0007669"/>
    <property type="project" value="UniProtKB-SubCell"/>
</dbReference>
<keyword evidence="3 4" id="KW-1003">Cell membrane</keyword>
<evidence type="ECO:0000259" key="7">
    <source>
        <dbReference type="Pfam" id="PF00329"/>
    </source>
</evidence>
<dbReference type="Gene3D" id="3.30.460.80">
    <property type="entry name" value="NADH:ubiquinone oxidoreductase, 30kDa subunit"/>
    <property type="match status" value="1"/>
</dbReference>
<dbReference type="PANTHER" id="PTHR10884:SF14">
    <property type="entry name" value="NADH DEHYDROGENASE [UBIQUINONE] IRON-SULFUR PROTEIN 3, MITOCHONDRIAL"/>
    <property type="match status" value="1"/>
</dbReference>
<dbReference type="GO" id="GO:0048038">
    <property type="term" value="F:quinone binding"/>
    <property type="evidence" value="ECO:0007669"/>
    <property type="project" value="UniProtKB-KW"/>
</dbReference>
<dbReference type="InterPro" id="IPR001268">
    <property type="entry name" value="NADH_UbQ_OxRdtase_30kDa_su"/>
</dbReference>
<sequence length="210" mass="24218">MSDALNELGQHLELKRHDCVLGWAVAHDELTVTVALSNIVGFVEFLKTDAACRFSSLVDITAVDHPQRPKRFEVVYHFLSMYQNQRIRLKVDVREDEMVPSIITVHPSANWFEREVFDMFGILFSGHPDLRRLLTDYGFRGHPLRKDFPTTGYTEVRYDEVQKRVVYEPVSLVQEYRQFDFMSPWEGAEYILPGDDKVAPDGHVSKGAAK</sequence>
<dbReference type="OrthoDB" id="9803286at2"/>
<evidence type="ECO:0000256" key="5">
    <source>
        <dbReference type="RuleBase" id="RU003456"/>
    </source>
</evidence>
<evidence type="ECO:0000256" key="2">
    <source>
        <dbReference type="ARBA" id="ARBA00022448"/>
    </source>
</evidence>
<dbReference type="HAMAP" id="MF_01357">
    <property type="entry name" value="NDH1_NuoC"/>
    <property type="match status" value="1"/>
</dbReference>
<gene>
    <name evidence="4" type="primary">nuoC</name>
    <name evidence="8" type="ORF">SAMN04488004_10627</name>
</gene>
<keyword evidence="4 6" id="KW-0874">Quinone</keyword>
<comment type="subunit">
    <text evidence="4">NDH-1 is composed of 14 different subunits. Subunits NuoB, C, D, E, F, and G constitute the peripheral sector of the complex.</text>
</comment>
<dbReference type="NCBIfam" id="NF004733">
    <property type="entry name" value="PRK06074.1-5"/>
    <property type="match status" value="1"/>
</dbReference>
<dbReference type="NCBIfam" id="TIGR01961">
    <property type="entry name" value="NuoC_fam"/>
    <property type="match status" value="1"/>
</dbReference>
<dbReference type="Pfam" id="PF00329">
    <property type="entry name" value="Complex1_30kDa"/>
    <property type="match status" value="1"/>
</dbReference>
<dbReference type="AlphaFoldDB" id="A0A1I4E6J2"/>
<comment type="similarity">
    <text evidence="1 4 5">Belongs to the complex I 30 kDa subunit family.</text>
</comment>
<keyword evidence="4" id="KW-0472">Membrane</keyword>
<dbReference type="InterPro" id="IPR037232">
    <property type="entry name" value="NADH_quin_OxRdtase_su_C/D-like"/>
</dbReference>
<dbReference type="RefSeq" id="WP_090187289.1">
    <property type="nucleotide sequence ID" value="NZ_CAXIDI010000003.1"/>
</dbReference>
<keyword evidence="4" id="KW-0830">Ubiquinone</keyword>
<keyword evidence="9" id="KW-1185">Reference proteome</keyword>
<organism evidence="8 9">
    <name type="scientific">Loktanella salsilacus</name>
    <dbReference type="NCBI Taxonomy" id="195913"/>
    <lineage>
        <taxon>Bacteria</taxon>
        <taxon>Pseudomonadati</taxon>
        <taxon>Pseudomonadota</taxon>
        <taxon>Alphaproteobacteria</taxon>
        <taxon>Rhodobacterales</taxon>
        <taxon>Roseobacteraceae</taxon>
        <taxon>Loktanella</taxon>
    </lineage>
</organism>
<reference evidence="8 9" key="1">
    <citation type="submission" date="2016-10" db="EMBL/GenBank/DDBJ databases">
        <authorList>
            <person name="de Groot N.N."/>
        </authorList>
    </citation>
    <scope>NUCLEOTIDE SEQUENCE [LARGE SCALE GENOMIC DNA]</scope>
    <source>
        <strain evidence="8 9">DSM 16199</strain>
    </source>
</reference>
<dbReference type="InterPro" id="IPR010218">
    <property type="entry name" value="NADH_DH_suC"/>
</dbReference>
<feature type="domain" description="NADH:ubiquinone oxidoreductase 30kDa subunit" evidence="7">
    <location>
        <begin position="32"/>
        <end position="153"/>
    </location>
</feature>
<evidence type="ECO:0000256" key="3">
    <source>
        <dbReference type="ARBA" id="ARBA00022475"/>
    </source>
</evidence>
<dbReference type="InterPro" id="IPR020396">
    <property type="entry name" value="NADH_UbQ_OxRdtase_CS"/>
</dbReference>
<dbReference type="Proteomes" id="UP000199550">
    <property type="component" value="Unassembled WGS sequence"/>
</dbReference>
<evidence type="ECO:0000256" key="1">
    <source>
        <dbReference type="ARBA" id="ARBA00007569"/>
    </source>
</evidence>
<dbReference type="PANTHER" id="PTHR10884">
    <property type="entry name" value="NADH DEHYDROGENASE UBIQUINONE IRON-SULFUR PROTEIN 3"/>
    <property type="match status" value="1"/>
</dbReference>
<comment type="subcellular location">
    <subcellularLocation>
        <location evidence="4">Cell membrane</location>
        <topology evidence="4">Peripheral membrane protein</topology>
        <orientation evidence="4">Cytoplasmic side</orientation>
    </subcellularLocation>
</comment>